<feature type="chain" id="PRO_5044882371" evidence="1">
    <location>
        <begin position="28"/>
        <end position="172"/>
    </location>
</feature>
<sequence length="172" mass="17114">MKMNNMKKAALTSALLAGLALSANVNAAANATAVWTGTVPVVNADDTIVITGFSGDLTALNGTITAGTDGVFESDTIVLESHLNDGDAATPVVGALASANWTLVDASVTFDGVANPSQAVEIDVNGAPVAVGDVVSGEETISTKVKQTAVLPESEVGGTTVQASVTVMADLV</sequence>
<gene>
    <name evidence="2" type="ORF">Q8W38_23200</name>
</gene>
<evidence type="ECO:0000256" key="1">
    <source>
        <dbReference type="SAM" id="SignalP"/>
    </source>
</evidence>
<evidence type="ECO:0000313" key="3">
    <source>
        <dbReference type="Proteomes" id="UP001177883"/>
    </source>
</evidence>
<feature type="signal peptide" evidence="1">
    <location>
        <begin position="1"/>
        <end position="27"/>
    </location>
</feature>
<dbReference type="RefSeq" id="WP_241906663.1">
    <property type="nucleotide sequence ID" value="NZ_JAUYVK010000043.1"/>
</dbReference>
<dbReference type="Proteomes" id="UP001177883">
    <property type="component" value="Unassembled WGS sequence"/>
</dbReference>
<reference evidence="2" key="1">
    <citation type="submission" date="2023-07" db="EMBL/GenBank/DDBJ databases">
        <title>Genome content predicts the carbon catabolic preferences of heterotrophic bacteria.</title>
        <authorList>
            <person name="Gralka M."/>
        </authorList>
    </citation>
    <scope>NUCLEOTIDE SEQUENCE</scope>
    <source>
        <strain evidence="2">6E03</strain>
    </source>
</reference>
<comment type="caution">
    <text evidence="2">The sequence shown here is derived from an EMBL/GenBank/DDBJ whole genome shotgun (WGS) entry which is preliminary data.</text>
</comment>
<proteinExistence type="predicted"/>
<accession>A0ABD5AH33</accession>
<name>A0ABD5AH33_VIBSP</name>
<keyword evidence="1" id="KW-0732">Signal</keyword>
<evidence type="ECO:0000313" key="2">
    <source>
        <dbReference type="EMBL" id="MDP2492267.1"/>
    </source>
</evidence>
<organism evidence="2 3">
    <name type="scientific">Vibrio splendidus</name>
    <dbReference type="NCBI Taxonomy" id="29497"/>
    <lineage>
        <taxon>Bacteria</taxon>
        <taxon>Pseudomonadati</taxon>
        <taxon>Pseudomonadota</taxon>
        <taxon>Gammaproteobacteria</taxon>
        <taxon>Vibrionales</taxon>
        <taxon>Vibrionaceae</taxon>
        <taxon>Vibrio</taxon>
    </lineage>
</organism>
<dbReference type="EMBL" id="JAUYVK010000043">
    <property type="protein sequence ID" value="MDP2492267.1"/>
    <property type="molecule type" value="Genomic_DNA"/>
</dbReference>
<protein>
    <submittedName>
        <fullName evidence="2">Uncharacterized protein</fullName>
    </submittedName>
</protein>
<dbReference type="AlphaFoldDB" id="A0ABD5AH33"/>